<dbReference type="SUPFAM" id="SSF52799">
    <property type="entry name" value="(Phosphotyrosine protein) phosphatases II"/>
    <property type="match status" value="1"/>
</dbReference>
<dbReference type="InterPro" id="IPR016130">
    <property type="entry name" value="Tyr_Pase_AS"/>
</dbReference>
<reference evidence="5 6" key="1">
    <citation type="submission" date="2020-05" db="EMBL/GenBank/DDBJ databases">
        <title>Halorubrum RHB-C sp.nov., an extremely halophilic archaeon isolated from solar salt farm.</title>
        <authorList>
            <person name="Ho H."/>
            <person name="Danganan R.E."/>
            <person name="Dedeles G.R."/>
            <person name="Kim S.-G."/>
        </authorList>
    </citation>
    <scope>NUCLEOTIDE SEQUENCE [LARGE SCALE GENOMIC DNA]</scope>
    <source>
        <strain evidence="5 6">RHB-C</strain>
    </source>
</reference>
<evidence type="ECO:0000313" key="5">
    <source>
        <dbReference type="EMBL" id="QKG93496.1"/>
    </source>
</evidence>
<dbReference type="Pfam" id="PF00782">
    <property type="entry name" value="DSPc"/>
    <property type="match status" value="1"/>
</dbReference>
<dbReference type="InterPro" id="IPR000340">
    <property type="entry name" value="Dual-sp_phosphatase_cat-dom"/>
</dbReference>
<keyword evidence="3" id="KW-0904">Protein phosphatase</keyword>
<keyword evidence="2" id="KW-0378">Hydrolase</keyword>
<gene>
    <name evidence="5" type="ORF">HPS36_11695</name>
</gene>
<sequence>MSEIVVRPVGYAEDEPVIRRIGERNLYLGNKHAADSERHNQSFQYVLSVSTDDHPLTTHHHPLDDGPGNDWTEFEGAVDTTRRLYRRDGSVLVHCTAGISRSSTVIATALAAEESRPLRDTFSAVLQARPSATANPALHELAVVYLAARA</sequence>
<dbReference type="CDD" id="cd14498">
    <property type="entry name" value="DSP"/>
    <property type="match status" value="1"/>
</dbReference>
<dbReference type="GeneID" id="55595675"/>
<dbReference type="InterPro" id="IPR029021">
    <property type="entry name" value="Prot-tyrosine_phosphatase-like"/>
</dbReference>
<proteinExistence type="inferred from homology"/>
<dbReference type="PROSITE" id="PS50056">
    <property type="entry name" value="TYR_PHOSPHATASE_2"/>
    <property type="match status" value="1"/>
</dbReference>
<evidence type="ECO:0000256" key="2">
    <source>
        <dbReference type="ARBA" id="ARBA00022801"/>
    </source>
</evidence>
<dbReference type="PANTHER" id="PTHR45961">
    <property type="entry name" value="IP21249P"/>
    <property type="match status" value="1"/>
</dbReference>
<organism evidence="5 6">
    <name type="scientific">Halorubrum salinarum</name>
    <dbReference type="NCBI Taxonomy" id="2739057"/>
    <lineage>
        <taxon>Archaea</taxon>
        <taxon>Methanobacteriati</taxon>
        <taxon>Methanobacteriota</taxon>
        <taxon>Stenosarchaea group</taxon>
        <taxon>Halobacteria</taxon>
        <taxon>Halobacteriales</taxon>
        <taxon>Haloferacaceae</taxon>
        <taxon>Halorubrum</taxon>
    </lineage>
</organism>
<evidence type="ECO:0000313" key="6">
    <source>
        <dbReference type="Proteomes" id="UP000505020"/>
    </source>
</evidence>
<dbReference type="PROSITE" id="PS00383">
    <property type="entry name" value="TYR_PHOSPHATASE_1"/>
    <property type="match status" value="1"/>
</dbReference>
<evidence type="ECO:0000256" key="3">
    <source>
        <dbReference type="ARBA" id="ARBA00022912"/>
    </source>
</evidence>
<keyword evidence="6" id="KW-1185">Reference proteome</keyword>
<name>A0A7D4C1W9_9EURY</name>
<dbReference type="AlphaFoldDB" id="A0A7D4C1W9"/>
<dbReference type="InterPro" id="IPR000387">
    <property type="entry name" value="Tyr_Pase_dom"/>
</dbReference>
<dbReference type="PANTHER" id="PTHR45961:SF6">
    <property type="entry name" value="IP21249P"/>
    <property type="match status" value="1"/>
</dbReference>
<dbReference type="GO" id="GO:0004721">
    <property type="term" value="F:phosphoprotein phosphatase activity"/>
    <property type="evidence" value="ECO:0007669"/>
    <property type="project" value="UniProtKB-KW"/>
</dbReference>
<dbReference type="InterPro" id="IPR020422">
    <property type="entry name" value="TYR_PHOSPHATASE_DUAL_dom"/>
</dbReference>
<protein>
    <submittedName>
        <fullName evidence="5">Dual specificity protein phosphatase family protein</fullName>
    </submittedName>
</protein>
<dbReference type="SMART" id="SM00195">
    <property type="entry name" value="DSPc"/>
    <property type="match status" value="1"/>
</dbReference>
<dbReference type="InterPro" id="IPR052103">
    <property type="entry name" value="Dual_spec_Phospatases"/>
</dbReference>
<dbReference type="Proteomes" id="UP000505020">
    <property type="component" value="Chromosome"/>
</dbReference>
<dbReference type="RefSeq" id="WP_173230269.1">
    <property type="nucleotide sequence ID" value="NZ_CP053941.1"/>
</dbReference>
<dbReference type="EMBL" id="CP053941">
    <property type="protein sequence ID" value="QKG93496.1"/>
    <property type="molecule type" value="Genomic_DNA"/>
</dbReference>
<dbReference type="Gene3D" id="3.90.190.10">
    <property type="entry name" value="Protein tyrosine phosphatase superfamily"/>
    <property type="match status" value="1"/>
</dbReference>
<accession>A0A7D4C1W9</accession>
<dbReference type="KEGG" id="hsai:HPS36_11695"/>
<evidence type="ECO:0000256" key="1">
    <source>
        <dbReference type="ARBA" id="ARBA00008601"/>
    </source>
</evidence>
<feature type="domain" description="Tyrosine specific protein phosphatases" evidence="4">
    <location>
        <begin position="72"/>
        <end position="140"/>
    </location>
</feature>
<comment type="similarity">
    <text evidence="1">Belongs to the protein-tyrosine phosphatase family. Non-receptor class dual specificity subfamily.</text>
</comment>
<evidence type="ECO:0000259" key="4">
    <source>
        <dbReference type="PROSITE" id="PS50056"/>
    </source>
</evidence>